<dbReference type="Proteomes" id="UP001062846">
    <property type="component" value="Chromosome 7"/>
</dbReference>
<gene>
    <name evidence="1" type="ORF">RHMOL_Rhmol07G0222100</name>
</gene>
<dbReference type="EMBL" id="CM046394">
    <property type="protein sequence ID" value="KAI8547777.1"/>
    <property type="molecule type" value="Genomic_DNA"/>
</dbReference>
<protein>
    <submittedName>
        <fullName evidence="1">Uncharacterized protein</fullName>
    </submittedName>
</protein>
<organism evidence="1 2">
    <name type="scientific">Rhododendron molle</name>
    <name type="common">Chinese azalea</name>
    <name type="synonym">Azalea mollis</name>
    <dbReference type="NCBI Taxonomy" id="49168"/>
    <lineage>
        <taxon>Eukaryota</taxon>
        <taxon>Viridiplantae</taxon>
        <taxon>Streptophyta</taxon>
        <taxon>Embryophyta</taxon>
        <taxon>Tracheophyta</taxon>
        <taxon>Spermatophyta</taxon>
        <taxon>Magnoliopsida</taxon>
        <taxon>eudicotyledons</taxon>
        <taxon>Gunneridae</taxon>
        <taxon>Pentapetalae</taxon>
        <taxon>asterids</taxon>
        <taxon>Ericales</taxon>
        <taxon>Ericaceae</taxon>
        <taxon>Ericoideae</taxon>
        <taxon>Rhodoreae</taxon>
        <taxon>Rhododendron</taxon>
    </lineage>
</organism>
<sequence length="115" mass="12656">MWRVNSVASARSELVHGESQAEGADDVESPDLLTKSRHQSRPSPLGQTQQSPSKGHHRQPRCDCSVTVCDGNHLVAPRVPCKAVEEHHCCGTRSGLSYVELQTVHFHVPVLYLAH</sequence>
<proteinExistence type="predicted"/>
<keyword evidence="2" id="KW-1185">Reference proteome</keyword>
<name>A0ACC0N374_RHOML</name>
<comment type="caution">
    <text evidence="1">The sequence shown here is derived from an EMBL/GenBank/DDBJ whole genome shotgun (WGS) entry which is preliminary data.</text>
</comment>
<reference evidence="1" key="1">
    <citation type="submission" date="2022-02" db="EMBL/GenBank/DDBJ databases">
        <title>Plant Genome Project.</title>
        <authorList>
            <person name="Zhang R.-G."/>
        </authorList>
    </citation>
    <scope>NUCLEOTIDE SEQUENCE</scope>
    <source>
        <strain evidence="1">AT1</strain>
    </source>
</reference>
<evidence type="ECO:0000313" key="1">
    <source>
        <dbReference type="EMBL" id="KAI8547777.1"/>
    </source>
</evidence>
<accession>A0ACC0N374</accession>
<evidence type="ECO:0000313" key="2">
    <source>
        <dbReference type="Proteomes" id="UP001062846"/>
    </source>
</evidence>